<evidence type="ECO:0000313" key="1">
    <source>
        <dbReference type="EMBL" id="SVC67969.1"/>
    </source>
</evidence>
<dbReference type="AlphaFoldDB" id="A0A382P3I0"/>
<dbReference type="SUPFAM" id="SSF53187">
    <property type="entry name" value="Zn-dependent exopeptidases"/>
    <property type="match status" value="1"/>
</dbReference>
<organism evidence="1">
    <name type="scientific">marine metagenome</name>
    <dbReference type="NCBI Taxonomy" id="408172"/>
    <lineage>
        <taxon>unclassified sequences</taxon>
        <taxon>metagenomes</taxon>
        <taxon>ecological metagenomes</taxon>
    </lineage>
</organism>
<accession>A0A382P3I0</accession>
<gene>
    <name evidence="1" type="ORF">METZ01_LOCUS320823</name>
</gene>
<dbReference type="EMBL" id="UINC01104650">
    <property type="protein sequence ID" value="SVC67969.1"/>
    <property type="molecule type" value="Genomic_DNA"/>
</dbReference>
<name>A0A382P3I0_9ZZZZ</name>
<reference evidence="1" key="1">
    <citation type="submission" date="2018-05" db="EMBL/GenBank/DDBJ databases">
        <authorList>
            <person name="Lanie J.A."/>
            <person name="Ng W.-L."/>
            <person name="Kazmierczak K.M."/>
            <person name="Andrzejewski T.M."/>
            <person name="Davidsen T.M."/>
            <person name="Wayne K.J."/>
            <person name="Tettelin H."/>
            <person name="Glass J.I."/>
            <person name="Rusch D."/>
            <person name="Podicherti R."/>
            <person name="Tsui H.-C.T."/>
            <person name="Winkler M.E."/>
        </authorList>
    </citation>
    <scope>NUCLEOTIDE SEQUENCE</scope>
</reference>
<protein>
    <submittedName>
        <fullName evidence="1">Uncharacterized protein</fullName>
    </submittedName>
</protein>
<sequence>MASLDTHVPDIDSLVVTPDEADIFIQSLANAVVKDWVQHGGRTAYLVTVGTFGKPHVYYTRPHAHEPAGTAACFEWIRRLCTVERDAWS</sequence>
<feature type="non-terminal residue" evidence="1">
    <location>
        <position position="89"/>
    </location>
</feature>
<proteinExistence type="predicted"/>